<reference evidence="1" key="1">
    <citation type="journal article" date="2014" name="Int. J. Syst. Evol. Microbiol.">
        <title>Complete genome sequence of Corynebacterium casei LMG S-19264T (=DSM 44701T), isolated from a smear-ripened cheese.</title>
        <authorList>
            <consortium name="US DOE Joint Genome Institute (JGI-PGF)"/>
            <person name="Walter F."/>
            <person name="Albersmeier A."/>
            <person name="Kalinowski J."/>
            <person name="Ruckert C."/>
        </authorList>
    </citation>
    <scope>NUCLEOTIDE SEQUENCE</scope>
    <source>
        <strain evidence="1">CGMCC 1.15958</strain>
    </source>
</reference>
<name>A0A916Z7D3_9BACT</name>
<dbReference type="AlphaFoldDB" id="A0A916Z7D3"/>
<dbReference type="PROSITE" id="PS51257">
    <property type="entry name" value="PROKAR_LIPOPROTEIN"/>
    <property type="match status" value="1"/>
</dbReference>
<gene>
    <name evidence="1" type="ORF">GCM10011514_50160</name>
</gene>
<protein>
    <submittedName>
        <fullName evidence="1">Uncharacterized protein</fullName>
    </submittedName>
</protein>
<dbReference type="EMBL" id="BMKK01000016">
    <property type="protein sequence ID" value="GGD80138.1"/>
    <property type="molecule type" value="Genomic_DNA"/>
</dbReference>
<accession>A0A916Z7D3</accession>
<reference evidence="1" key="2">
    <citation type="submission" date="2020-09" db="EMBL/GenBank/DDBJ databases">
        <authorList>
            <person name="Sun Q."/>
            <person name="Zhou Y."/>
        </authorList>
    </citation>
    <scope>NUCLEOTIDE SEQUENCE</scope>
    <source>
        <strain evidence="1">CGMCC 1.15958</strain>
    </source>
</reference>
<comment type="caution">
    <text evidence="1">The sequence shown here is derived from an EMBL/GenBank/DDBJ whole genome shotgun (WGS) entry which is preliminary data.</text>
</comment>
<organism evidence="1 2">
    <name type="scientific">Emticicia aquatilis</name>
    <dbReference type="NCBI Taxonomy" id="1537369"/>
    <lineage>
        <taxon>Bacteria</taxon>
        <taxon>Pseudomonadati</taxon>
        <taxon>Bacteroidota</taxon>
        <taxon>Cytophagia</taxon>
        <taxon>Cytophagales</taxon>
        <taxon>Leadbetterellaceae</taxon>
        <taxon>Emticicia</taxon>
    </lineage>
</organism>
<sequence>MKNLITKSKQLKNILLGVLTLIVAFSFSACSKRIAFLNSQAVPAARGYVDIKTDKNKNNVIEIHLTELAEVQRLQPARQTYVVWMLTDQDVTKNIGQIKSGTSMMSKQLKASFETVSSFRPVKIFITAEDDANIQYPGNQMILETDKFYRQ</sequence>
<dbReference type="RefSeq" id="WP_188770699.1">
    <property type="nucleotide sequence ID" value="NZ_BMKK01000016.1"/>
</dbReference>
<keyword evidence="2" id="KW-1185">Reference proteome</keyword>
<proteinExistence type="predicted"/>
<evidence type="ECO:0000313" key="2">
    <source>
        <dbReference type="Proteomes" id="UP000609064"/>
    </source>
</evidence>
<dbReference type="Proteomes" id="UP000609064">
    <property type="component" value="Unassembled WGS sequence"/>
</dbReference>
<evidence type="ECO:0000313" key="1">
    <source>
        <dbReference type="EMBL" id="GGD80138.1"/>
    </source>
</evidence>